<name>A0A6M0R8T5_9CLOT</name>
<evidence type="ECO:0000313" key="2">
    <source>
        <dbReference type="EMBL" id="NEZ46665.1"/>
    </source>
</evidence>
<keyword evidence="3" id="KW-1185">Reference proteome</keyword>
<dbReference type="InterPro" id="IPR011105">
    <property type="entry name" value="Cell_wall_hydrolase_SleB"/>
</dbReference>
<dbReference type="Gene3D" id="1.10.10.2520">
    <property type="entry name" value="Cell wall hydrolase SleB, domain 1"/>
    <property type="match status" value="1"/>
</dbReference>
<evidence type="ECO:0000259" key="1">
    <source>
        <dbReference type="Pfam" id="PF07486"/>
    </source>
</evidence>
<feature type="domain" description="Cell wall hydrolase SleB" evidence="1">
    <location>
        <begin position="11"/>
        <end position="112"/>
    </location>
</feature>
<dbReference type="Proteomes" id="UP000473885">
    <property type="component" value="Unassembled WGS sequence"/>
</dbReference>
<dbReference type="EMBL" id="SXDP01000003">
    <property type="protein sequence ID" value="NEZ46665.1"/>
    <property type="molecule type" value="Genomic_DNA"/>
</dbReference>
<dbReference type="GO" id="GO:0016787">
    <property type="term" value="F:hydrolase activity"/>
    <property type="evidence" value="ECO:0007669"/>
    <property type="project" value="UniProtKB-KW"/>
</dbReference>
<dbReference type="InterPro" id="IPR042047">
    <property type="entry name" value="SleB_dom1"/>
</dbReference>
<protein>
    <submittedName>
        <fullName evidence="2">Cell wall hydrolase</fullName>
    </submittedName>
</protein>
<keyword evidence="2" id="KW-0378">Hydrolase</keyword>
<dbReference type="Pfam" id="PF07486">
    <property type="entry name" value="Hydrolase_2"/>
    <property type="match status" value="1"/>
</dbReference>
<sequence>MSQVVQAESCGEPFEGKVAVASVILNRTVDSKFPNTIEQVIKEKGAFSCIDKYGNINKIPDKNSYAAVMEALKGNDPTNYSLFFYNPKIATCKWMKNVSKHNKKAIGNHVFFKI</sequence>
<reference evidence="2 3" key="1">
    <citation type="submission" date="2019-04" db="EMBL/GenBank/DDBJ databases">
        <title>Genome sequencing of Clostridium botulinum Groups I-IV and Clostridium butyricum.</title>
        <authorList>
            <person name="Brunt J."/>
            <person name="Van Vliet A.H.M."/>
            <person name="Stringer S.C."/>
            <person name="Carter A.T."/>
            <person name="Peck M.W."/>
        </authorList>
    </citation>
    <scope>NUCLEOTIDE SEQUENCE [LARGE SCALE GENOMIC DNA]</scope>
    <source>
        <strain evidence="2 3">IFR 18/094</strain>
    </source>
</reference>
<gene>
    <name evidence="2" type="ORF">FDF74_05480</name>
</gene>
<proteinExistence type="predicted"/>
<evidence type="ECO:0000313" key="3">
    <source>
        <dbReference type="Proteomes" id="UP000473885"/>
    </source>
</evidence>
<accession>A0A6M0R8T5</accession>
<dbReference type="OrthoDB" id="9785345at2"/>
<dbReference type="AlphaFoldDB" id="A0A6M0R8T5"/>
<comment type="caution">
    <text evidence="2">The sequence shown here is derived from an EMBL/GenBank/DDBJ whole genome shotgun (WGS) entry which is preliminary data.</text>
</comment>
<organism evidence="2 3">
    <name type="scientific">Clostridium niameyense</name>
    <dbReference type="NCBI Taxonomy" id="1622073"/>
    <lineage>
        <taxon>Bacteria</taxon>
        <taxon>Bacillati</taxon>
        <taxon>Bacillota</taxon>
        <taxon>Clostridia</taxon>
        <taxon>Eubacteriales</taxon>
        <taxon>Clostridiaceae</taxon>
        <taxon>Clostridium</taxon>
    </lineage>
</organism>
<dbReference type="Gene3D" id="6.20.240.60">
    <property type="match status" value="1"/>
</dbReference>